<keyword evidence="1" id="KW-0812">Transmembrane</keyword>
<evidence type="ECO:0000256" key="1">
    <source>
        <dbReference type="SAM" id="Phobius"/>
    </source>
</evidence>
<reference evidence="2 3" key="1">
    <citation type="journal article" date="2020" name="Antonie Van Leeuwenhoek">
        <title>Rhodopirellula heiligendammensis sp. nov., Rhodopirellula pilleata sp. nov., and Rhodopirellula solitaria sp. nov. isolated from natural or artificial marine surfaces in Northern Germany and California, USA, and emended description of the genus Rhodopirellula.</title>
        <authorList>
            <person name="Kallscheuer N."/>
            <person name="Wiegand S."/>
            <person name="Jogler M."/>
            <person name="Boedeker C."/>
            <person name="Peeters S.H."/>
            <person name="Rast P."/>
            <person name="Heuer A."/>
            <person name="Jetten M.S.M."/>
            <person name="Rohde M."/>
            <person name="Jogler C."/>
        </authorList>
    </citation>
    <scope>NUCLEOTIDE SEQUENCE [LARGE SCALE GENOMIC DNA]</scope>
    <source>
        <strain evidence="2 3">Poly21</strain>
    </source>
</reference>
<proteinExistence type="predicted"/>
<comment type="caution">
    <text evidence="2">The sequence shown here is derived from an EMBL/GenBank/DDBJ whole genome shotgun (WGS) entry which is preliminary data.</text>
</comment>
<keyword evidence="3" id="KW-1185">Reference proteome</keyword>
<sequence length="161" mass="17971">MAATTSSSRSNCHTSALIQYVRRVAESPGRLLLVSNSPDDLGILNDDLDQKVCHPAVFAGNSLNHNPGMVLAAILALAGMLTVTVIALGTQAVLQWRMHLESERDLEFKRDLISLGHMPDQIAKIVRTPERRSVHDIRRKRHSLVSRKKMDRALHGERYCN</sequence>
<evidence type="ECO:0000313" key="3">
    <source>
        <dbReference type="Proteomes" id="UP000319908"/>
    </source>
</evidence>
<evidence type="ECO:0000313" key="2">
    <source>
        <dbReference type="EMBL" id="TWU18693.1"/>
    </source>
</evidence>
<dbReference type="AlphaFoldDB" id="A0A5C6C2I2"/>
<keyword evidence="1" id="KW-0472">Membrane</keyword>
<feature type="transmembrane region" description="Helical" evidence="1">
    <location>
        <begin position="70"/>
        <end position="94"/>
    </location>
</feature>
<accession>A0A5C6C2I2</accession>
<keyword evidence="1" id="KW-1133">Transmembrane helix</keyword>
<dbReference type="EMBL" id="SJPU01000001">
    <property type="protein sequence ID" value="TWU18693.1"/>
    <property type="molecule type" value="Genomic_DNA"/>
</dbReference>
<protein>
    <submittedName>
        <fullName evidence="2">Uncharacterized protein</fullName>
    </submittedName>
</protein>
<organism evidence="2 3">
    <name type="scientific">Allorhodopirellula heiligendammensis</name>
    <dbReference type="NCBI Taxonomy" id="2714739"/>
    <lineage>
        <taxon>Bacteria</taxon>
        <taxon>Pseudomonadati</taxon>
        <taxon>Planctomycetota</taxon>
        <taxon>Planctomycetia</taxon>
        <taxon>Pirellulales</taxon>
        <taxon>Pirellulaceae</taxon>
        <taxon>Allorhodopirellula</taxon>
    </lineage>
</organism>
<name>A0A5C6C2I2_9BACT</name>
<dbReference type="Proteomes" id="UP000319908">
    <property type="component" value="Unassembled WGS sequence"/>
</dbReference>
<gene>
    <name evidence="2" type="ORF">Poly21_08580</name>
</gene>